<feature type="coiled-coil region" evidence="1">
    <location>
        <begin position="166"/>
        <end position="193"/>
    </location>
</feature>
<accession>A0A832ML42</accession>
<dbReference type="Pfam" id="PF01590">
    <property type="entry name" value="GAF"/>
    <property type="match status" value="1"/>
</dbReference>
<dbReference type="PANTHER" id="PTHR43155">
    <property type="entry name" value="CYCLIC DI-GMP PHOSPHODIESTERASE PA4108-RELATED"/>
    <property type="match status" value="1"/>
</dbReference>
<feature type="domain" description="HD-GYP" evidence="3">
    <location>
        <begin position="576"/>
        <end position="768"/>
    </location>
</feature>
<protein>
    <submittedName>
        <fullName evidence="4">GAF domain-containing protein</fullName>
    </submittedName>
</protein>
<dbReference type="GO" id="GO:0000155">
    <property type="term" value="F:phosphorelay sensor kinase activity"/>
    <property type="evidence" value="ECO:0007669"/>
    <property type="project" value="InterPro"/>
</dbReference>
<dbReference type="InterPro" id="IPR003661">
    <property type="entry name" value="HisK_dim/P_dom"/>
</dbReference>
<sequence length="768" mass="83772">MTTPAIVRPLPGGPAHGEALAMLSQAMLALRSTADAGTGCAIAGSCVLTALEASDYRLLRVDTRSGALRCIDGSGVEAPYLPEVDGPVEGVMRSEAPRYDEDEDGGRRETALWIQPPAALATLPLIAGGVVVGCLLVGFDAPRRLDPWERLFLQTLADGLALALERAELRRTLEEQRRRVSELERQRSDDEEASAHLMSVVAHEIRSPLTAIKAYAEAMLENLSNPHAPRERFLGIINEECDRLTRVVSDILDLSRLEAGQRPLRLARFGLDALAREVADAAVAAARARQVALRVDVQRDLVAEADPDLVRRLLAILLGHAIAHSPHGAEVVLHAAVHGDEWVGWVEDRGPAVPTEELPYVFERCTRPRPGGEADGDGSGLGLAIARGICALHGGRIEVRPATPAGLRFEFALPLRQLASPRARRIARQVWGRADLRELFDQTVEMVSAAMEAEIVSFMLVDPDHGDLFIAASRGLEGQNLLGRRTTLRSGVSGSVAAWGRPLLVSNIETDRRFSRLNHPQYRTKSLLCVPVRVEGEVLGVLNVNNKVDGTTFSEDDLAVLAALVERVGSAVERACAHPDSERVVREALAAVRGIAELRRDVLLAGHDAVRLARATAREMRLSDAEVDLIGYVASIHDLGMTRVRERVAGAGALDPDARARVHQHPEVSVEIIRPLEYLGTVRDIILAHHERWDGRGYPRGLQGEEIPVGARILAVVDAWESMVHARPWRPARRAEEAAEELRREAGRQFDPDAVGALLRVVEREERG</sequence>
<dbReference type="PROSITE" id="PS51832">
    <property type="entry name" value="HD_GYP"/>
    <property type="match status" value="1"/>
</dbReference>
<dbReference type="SUPFAM" id="SSF55874">
    <property type="entry name" value="ATPase domain of HSP90 chaperone/DNA topoisomerase II/histidine kinase"/>
    <property type="match status" value="1"/>
</dbReference>
<dbReference type="InterPro" id="IPR003594">
    <property type="entry name" value="HATPase_dom"/>
</dbReference>
<dbReference type="EMBL" id="DSQF01000028">
    <property type="protein sequence ID" value="HGZ44407.1"/>
    <property type="molecule type" value="Genomic_DNA"/>
</dbReference>
<dbReference type="SMART" id="SM00387">
    <property type="entry name" value="HATPase_c"/>
    <property type="match status" value="1"/>
</dbReference>
<dbReference type="InterPro" id="IPR029016">
    <property type="entry name" value="GAF-like_dom_sf"/>
</dbReference>
<dbReference type="InterPro" id="IPR037522">
    <property type="entry name" value="HD_GYP_dom"/>
</dbReference>
<dbReference type="Pfam" id="PF02518">
    <property type="entry name" value="HATPase_c"/>
    <property type="match status" value="1"/>
</dbReference>
<dbReference type="SUPFAM" id="SSF109604">
    <property type="entry name" value="HD-domain/PDEase-like"/>
    <property type="match status" value="1"/>
</dbReference>
<gene>
    <name evidence="4" type="ORF">ENR23_13500</name>
</gene>
<dbReference type="PANTHER" id="PTHR43155:SF2">
    <property type="entry name" value="CYCLIC DI-GMP PHOSPHODIESTERASE PA4108"/>
    <property type="match status" value="1"/>
</dbReference>
<dbReference type="CDD" id="cd00077">
    <property type="entry name" value="HDc"/>
    <property type="match status" value="1"/>
</dbReference>
<comment type="caution">
    <text evidence="4">The sequence shown here is derived from an EMBL/GenBank/DDBJ whole genome shotgun (WGS) entry which is preliminary data.</text>
</comment>
<dbReference type="SUPFAM" id="SSF55781">
    <property type="entry name" value="GAF domain-like"/>
    <property type="match status" value="2"/>
</dbReference>
<dbReference type="AlphaFoldDB" id="A0A832ML42"/>
<dbReference type="Gene3D" id="3.30.565.10">
    <property type="entry name" value="Histidine kinase-like ATPase, C-terminal domain"/>
    <property type="match status" value="1"/>
</dbReference>
<evidence type="ECO:0000259" key="3">
    <source>
        <dbReference type="PROSITE" id="PS51832"/>
    </source>
</evidence>
<dbReference type="Pfam" id="PF13185">
    <property type="entry name" value="GAF_2"/>
    <property type="match status" value="1"/>
</dbReference>
<dbReference type="InterPro" id="IPR036890">
    <property type="entry name" value="HATPase_C_sf"/>
</dbReference>
<dbReference type="SUPFAM" id="SSF47384">
    <property type="entry name" value="Homodimeric domain of signal transducing histidine kinase"/>
    <property type="match status" value="1"/>
</dbReference>
<evidence type="ECO:0000259" key="2">
    <source>
        <dbReference type="PROSITE" id="PS50109"/>
    </source>
</evidence>
<proteinExistence type="predicted"/>
<dbReference type="SMART" id="SM00388">
    <property type="entry name" value="HisKA"/>
    <property type="match status" value="1"/>
</dbReference>
<dbReference type="SMART" id="SM00065">
    <property type="entry name" value="GAF"/>
    <property type="match status" value="2"/>
</dbReference>
<name>A0A832ML42_UNCEI</name>
<dbReference type="InterPro" id="IPR036097">
    <property type="entry name" value="HisK_dim/P_sf"/>
</dbReference>
<evidence type="ECO:0000256" key="1">
    <source>
        <dbReference type="SAM" id="Coils"/>
    </source>
</evidence>
<dbReference type="PROSITE" id="PS50109">
    <property type="entry name" value="HIS_KIN"/>
    <property type="match status" value="1"/>
</dbReference>
<dbReference type="Gene3D" id="1.10.3210.10">
    <property type="entry name" value="Hypothetical protein af1432"/>
    <property type="match status" value="1"/>
</dbReference>
<evidence type="ECO:0000313" key="4">
    <source>
        <dbReference type="EMBL" id="HGZ44407.1"/>
    </source>
</evidence>
<dbReference type="InterPro" id="IPR005467">
    <property type="entry name" value="His_kinase_dom"/>
</dbReference>
<reference evidence="4" key="1">
    <citation type="journal article" date="2020" name="mSystems">
        <title>Genome- and Community-Level Interaction Insights into Carbon Utilization and Element Cycling Functions of Hydrothermarchaeota in Hydrothermal Sediment.</title>
        <authorList>
            <person name="Zhou Z."/>
            <person name="Liu Y."/>
            <person name="Xu W."/>
            <person name="Pan J."/>
            <person name="Luo Z.H."/>
            <person name="Li M."/>
        </authorList>
    </citation>
    <scope>NUCLEOTIDE SEQUENCE [LARGE SCALE GENOMIC DNA]</scope>
    <source>
        <strain evidence="4">SpSt-381</strain>
    </source>
</reference>
<organism evidence="4">
    <name type="scientific">Eiseniibacteriota bacterium</name>
    <dbReference type="NCBI Taxonomy" id="2212470"/>
    <lineage>
        <taxon>Bacteria</taxon>
        <taxon>Candidatus Eiseniibacteriota</taxon>
    </lineage>
</organism>
<dbReference type="Gene3D" id="3.30.450.40">
    <property type="match status" value="2"/>
</dbReference>
<dbReference type="InterPro" id="IPR003018">
    <property type="entry name" value="GAF"/>
</dbReference>
<dbReference type="Gene3D" id="1.10.287.130">
    <property type="match status" value="1"/>
</dbReference>
<dbReference type="CDD" id="cd00082">
    <property type="entry name" value="HisKA"/>
    <property type="match status" value="1"/>
</dbReference>
<dbReference type="CDD" id="cd00075">
    <property type="entry name" value="HATPase"/>
    <property type="match status" value="1"/>
</dbReference>
<dbReference type="Pfam" id="PF00512">
    <property type="entry name" value="HisKA"/>
    <property type="match status" value="1"/>
</dbReference>
<keyword evidence="1" id="KW-0175">Coiled coil</keyword>
<dbReference type="InterPro" id="IPR003607">
    <property type="entry name" value="HD/PDEase_dom"/>
</dbReference>
<feature type="domain" description="Histidine kinase" evidence="2">
    <location>
        <begin position="200"/>
        <end position="417"/>
    </location>
</feature>
<dbReference type="Pfam" id="PF13487">
    <property type="entry name" value="HD_5"/>
    <property type="match status" value="1"/>
</dbReference>